<keyword evidence="6" id="KW-1185">Reference proteome</keyword>
<dbReference type="PANTHER" id="PTHR42756:SF1">
    <property type="entry name" value="TRANSCRIPTIONAL REPRESSOR OF EMRAB OPERON"/>
    <property type="match status" value="1"/>
</dbReference>
<dbReference type="Proteomes" id="UP001595816">
    <property type="component" value="Unassembled WGS sequence"/>
</dbReference>
<dbReference type="PROSITE" id="PS01117">
    <property type="entry name" value="HTH_MARR_1"/>
    <property type="match status" value="1"/>
</dbReference>
<feature type="domain" description="HTH marR-type" evidence="4">
    <location>
        <begin position="1"/>
        <end position="136"/>
    </location>
</feature>
<dbReference type="InterPro" id="IPR000835">
    <property type="entry name" value="HTH_MarR-typ"/>
</dbReference>
<protein>
    <submittedName>
        <fullName evidence="5">MarR family winged helix-turn-helix transcriptional regulator</fullName>
    </submittedName>
</protein>
<organism evidence="5 6">
    <name type="scientific">Hamadaea flava</name>
    <dbReference type="NCBI Taxonomy" id="1742688"/>
    <lineage>
        <taxon>Bacteria</taxon>
        <taxon>Bacillati</taxon>
        <taxon>Actinomycetota</taxon>
        <taxon>Actinomycetes</taxon>
        <taxon>Micromonosporales</taxon>
        <taxon>Micromonosporaceae</taxon>
        <taxon>Hamadaea</taxon>
    </lineage>
</organism>
<sequence length="150" mass="16677">MNRRHEALNQLIEFSVLMNEDMTTSLGRAGLTPSRTHVLWELAAAGPMSQRQLAERLKVSARTVTGLIDGLVATGFVTREPHPSDRRAFLVTFTEQGRRTATALEKGQADFAELLFGDMDGKRFDQFTAGLAEVLERFKHGLATQTWEAS</sequence>
<name>A0ABV8LNV4_9ACTN</name>
<dbReference type="PRINTS" id="PR00598">
    <property type="entry name" value="HTHMARR"/>
</dbReference>
<keyword evidence="3" id="KW-0804">Transcription</keyword>
<evidence type="ECO:0000256" key="3">
    <source>
        <dbReference type="ARBA" id="ARBA00023163"/>
    </source>
</evidence>
<gene>
    <name evidence="5" type="ORF">ACFOZ4_12670</name>
</gene>
<evidence type="ECO:0000256" key="1">
    <source>
        <dbReference type="ARBA" id="ARBA00023015"/>
    </source>
</evidence>
<accession>A0ABV8LNV4</accession>
<reference evidence="6" key="1">
    <citation type="journal article" date="2019" name="Int. J. Syst. Evol. Microbiol.">
        <title>The Global Catalogue of Microorganisms (GCM) 10K type strain sequencing project: providing services to taxonomists for standard genome sequencing and annotation.</title>
        <authorList>
            <consortium name="The Broad Institute Genomics Platform"/>
            <consortium name="The Broad Institute Genome Sequencing Center for Infectious Disease"/>
            <person name="Wu L."/>
            <person name="Ma J."/>
        </authorList>
    </citation>
    <scope>NUCLEOTIDE SEQUENCE [LARGE SCALE GENOMIC DNA]</scope>
    <source>
        <strain evidence="6">CGMCC 4.7289</strain>
    </source>
</reference>
<dbReference type="PROSITE" id="PS50995">
    <property type="entry name" value="HTH_MARR_2"/>
    <property type="match status" value="1"/>
</dbReference>
<proteinExistence type="predicted"/>
<dbReference type="PANTHER" id="PTHR42756">
    <property type="entry name" value="TRANSCRIPTIONAL REGULATOR, MARR"/>
    <property type="match status" value="1"/>
</dbReference>
<dbReference type="InterPro" id="IPR023187">
    <property type="entry name" value="Tscrpt_reg_MarR-type_CS"/>
</dbReference>
<dbReference type="InterPro" id="IPR036388">
    <property type="entry name" value="WH-like_DNA-bd_sf"/>
</dbReference>
<evidence type="ECO:0000256" key="2">
    <source>
        <dbReference type="ARBA" id="ARBA00023125"/>
    </source>
</evidence>
<comment type="caution">
    <text evidence="5">The sequence shown here is derived from an EMBL/GenBank/DDBJ whole genome shotgun (WGS) entry which is preliminary data.</text>
</comment>
<dbReference type="SMART" id="SM00347">
    <property type="entry name" value="HTH_MARR"/>
    <property type="match status" value="1"/>
</dbReference>
<keyword evidence="2" id="KW-0238">DNA-binding</keyword>
<dbReference type="Gene3D" id="1.10.10.10">
    <property type="entry name" value="Winged helix-like DNA-binding domain superfamily/Winged helix DNA-binding domain"/>
    <property type="match status" value="1"/>
</dbReference>
<dbReference type="InterPro" id="IPR036390">
    <property type="entry name" value="WH_DNA-bd_sf"/>
</dbReference>
<evidence type="ECO:0000259" key="4">
    <source>
        <dbReference type="PROSITE" id="PS50995"/>
    </source>
</evidence>
<dbReference type="Pfam" id="PF01047">
    <property type="entry name" value="MarR"/>
    <property type="match status" value="1"/>
</dbReference>
<evidence type="ECO:0000313" key="5">
    <source>
        <dbReference type="EMBL" id="MFC4131459.1"/>
    </source>
</evidence>
<evidence type="ECO:0000313" key="6">
    <source>
        <dbReference type="Proteomes" id="UP001595816"/>
    </source>
</evidence>
<dbReference type="SUPFAM" id="SSF46785">
    <property type="entry name" value="Winged helix' DNA-binding domain"/>
    <property type="match status" value="1"/>
</dbReference>
<dbReference type="RefSeq" id="WP_253755005.1">
    <property type="nucleotide sequence ID" value="NZ_JAMZDZ010000001.1"/>
</dbReference>
<keyword evidence="1" id="KW-0805">Transcription regulation</keyword>
<dbReference type="EMBL" id="JBHSAY010000006">
    <property type="protein sequence ID" value="MFC4131459.1"/>
    <property type="molecule type" value="Genomic_DNA"/>
</dbReference>